<dbReference type="EMBL" id="QURL01000005">
    <property type="protein sequence ID" value="RFC62825.1"/>
    <property type="molecule type" value="Genomic_DNA"/>
</dbReference>
<dbReference type="InterPro" id="IPR036192">
    <property type="entry name" value="Cell_div_ZapA-like_sf"/>
</dbReference>
<dbReference type="AlphaFoldDB" id="A0A371X0T9"/>
<dbReference type="PANTHER" id="PTHR34981">
    <property type="entry name" value="CELL DIVISION PROTEIN ZAPA"/>
    <property type="match status" value="1"/>
</dbReference>
<dbReference type="GO" id="GO:0000921">
    <property type="term" value="P:septin ring assembly"/>
    <property type="evidence" value="ECO:0007669"/>
    <property type="project" value="TreeGrafter"/>
</dbReference>
<comment type="subunit">
    <text evidence="8">Homodimer. Interacts with FtsZ.</text>
</comment>
<keyword evidence="10" id="KW-0175">Coiled coil</keyword>
<keyword evidence="3" id="KW-0963">Cytoplasm</keyword>
<evidence type="ECO:0000256" key="3">
    <source>
        <dbReference type="ARBA" id="ARBA00022490"/>
    </source>
</evidence>
<comment type="function">
    <text evidence="7">Activator of cell division through the inhibition of FtsZ GTPase activity, therefore promoting FtsZ assembly into bundles of protofilaments necessary for the formation of the division Z ring. It is recruited early at mid-cell but it is not essential for cell division.</text>
</comment>
<comment type="subcellular location">
    <subcellularLocation>
        <location evidence="1">Cytoplasm</location>
    </subcellularLocation>
</comment>
<keyword evidence="6" id="KW-0131">Cell cycle</keyword>
<organism evidence="11 12">
    <name type="scientific">Fulvimarina endophytica</name>
    <dbReference type="NCBI Taxonomy" id="2293836"/>
    <lineage>
        <taxon>Bacteria</taxon>
        <taxon>Pseudomonadati</taxon>
        <taxon>Pseudomonadota</taxon>
        <taxon>Alphaproteobacteria</taxon>
        <taxon>Hyphomicrobiales</taxon>
        <taxon>Aurantimonadaceae</taxon>
        <taxon>Fulvimarina</taxon>
    </lineage>
</organism>
<keyword evidence="5" id="KW-0717">Septation</keyword>
<keyword evidence="12" id="KW-1185">Reference proteome</keyword>
<evidence type="ECO:0000256" key="4">
    <source>
        <dbReference type="ARBA" id="ARBA00022618"/>
    </source>
</evidence>
<evidence type="ECO:0000256" key="6">
    <source>
        <dbReference type="ARBA" id="ARBA00023306"/>
    </source>
</evidence>
<protein>
    <recommendedName>
        <fullName evidence="2">Cell division protein ZapA</fullName>
    </recommendedName>
    <alternativeName>
        <fullName evidence="9">Z ring-associated protein ZapA</fullName>
    </alternativeName>
</protein>
<dbReference type="Proteomes" id="UP000264310">
    <property type="component" value="Unassembled WGS sequence"/>
</dbReference>
<name>A0A371X0T9_9HYPH</name>
<evidence type="ECO:0000313" key="12">
    <source>
        <dbReference type="Proteomes" id="UP000264310"/>
    </source>
</evidence>
<dbReference type="RefSeq" id="WP_116683641.1">
    <property type="nucleotide sequence ID" value="NZ_QURL01000005.1"/>
</dbReference>
<dbReference type="GO" id="GO:0032153">
    <property type="term" value="C:cell division site"/>
    <property type="evidence" value="ECO:0007669"/>
    <property type="project" value="TreeGrafter"/>
</dbReference>
<dbReference type="GO" id="GO:0043093">
    <property type="term" value="P:FtsZ-dependent cytokinesis"/>
    <property type="evidence" value="ECO:0007669"/>
    <property type="project" value="TreeGrafter"/>
</dbReference>
<dbReference type="GO" id="GO:0000917">
    <property type="term" value="P:division septum assembly"/>
    <property type="evidence" value="ECO:0007669"/>
    <property type="project" value="UniProtKB-KW"/>
</dbReference>
<evidence type="ECO:0000256" key="7">
    <source>
        <dbReference type="ARBA" id="ARBA00024910"/>
    </source>
</evidence>
<sequence>MPQVVVEIDGKTYRMACGPGEEDHLQDLAAGIEEKIASLKDGVGQIGDQRLTIMAAIMTADELSDVRLRLNVLEKENERLRSEARRLEATLADIRSRFTHAINGAADIIEGFARRLS</sequence>
<comment type="caution">
    <text evidence="11">The sequence shown here is derived from an EMBL/GenBank/DDBJ whole genome shotgun (WGS) entry which is preliminary data.</text>
</comment>
<evidence type="ECO:0000256" key="10">
    <source>
        <dbReference type="SAM" id="Coils"/>
    </source>
</evidence>
<dbReference type="GO" id="GO:0030428">
    <property type="term" value="C:cell septum"/>
    <property type="evidence" value="ECO:0007669"/>
    <property type="project" value="TreeGrafter"/>
</dbReference>
<feature type="coiled-coil region" evidence="10">
    <location>
        <begin position="63"/>
        <end position="97"/>
    </location>
</feature>
<dbReference type="InterPro" id="IPR053712">
    <property type="entry name" value="Bac_CellDiv_Activator"/>
</dbReference>
<evidence type="ECO:0000256" key="8">
    <source>
        <dbReference type="ARBA" id="ARBA00026068"/>
    </source>
</evidence>
<reference evidence="11 12" key="1">
    <citation type="submission" date="2018-08" db="EMBL/GenBank/DDBJ databases">
        <title>Fulvimarina sp. 85, whole genome shotgun sequence.</title>
        <authorList>
            <person name="Tuo L."/>
        </authorList>
    </citation>
    <scope>NUCLEOTIDE SEQUENCE [LARGE SCALE GENOMIC DNA]</scope>
    <source>
        <strain evidence="11 12">85</strain>
    </source>
</reference>
<gene>
    <name evidence="11" type="ORF">DYI37_12730</name>
</gene>
<evidence type="ECO:0000256" key="9">
    <source>
        <dbReference type="ARBA" id="ARBA00033158"/>
    </source>
</evidence>
<dbReference type="Pfam" id="PF05164">
    <property type="entry name" value="ZapA"/>
    <property type="match status" value="1"/>
</dbReference>
<evidence type="ECO:0000256" key="5">
    <source>
        <dbReference type="ARBA" id="ARBA00023210"/>
    </source>
</evidence>
<dbReference type="SUPFAM" id="SSF102829">
    <property type="entry name" value="Cell division protein ZapA-like"/>
    <property type="match status" value="1"/>
</dbReference>
<evidence type="ECO:0000256" key="1">
    <source>
        <dbReference type="ARBA" id="ARBA00004496"/>
    </source>
</evidence>
<evidence type="ECO:0000313" key="11">
    <source>
        <dbReference type="EMBL" id="RFC62825.1"/>
    </source>
</evidence>
<proteinExistence type="predicted"/>
<dbReference type="PANTHER" id="PTHR34981:SF1">
    <property type="entry name" value="CELL DIVISION PROTEIN ZAPA"/>
    <property type="match status" value="1"/>
</dbReference>
<dbReference type="OrthoDB" id="9797575at2"/>
<dbReference type="InterPro" id="IPR007838">
    <property type="entry name" value="Cell_div_ZapA-like"/>
</dbReference>
<keyword evidence="4 11" id="KW-0132">Cell division</keyword>
<evidence type="ECO:0000256" key="2">
    <source>
        <dbReference type="ARBA" id="ARBA00015195"/>
    </source>
</evidence>
<accession>A0A371X0T9</accession>
<dbReference type="Gene3D" id="6.10.250.790">
    <property type="match status" value="1"/>
</dbReference>
<dbReference type="GO" id="GO:0005829">
    <property type="term" value="C:cytosol"/>
    <property type="evidence" value="ECO:0007669"/>
    <property type="project" value="TreeGrafter"/>
</dbReference>